<reference evidence="1" key="1">
    <citation type="submission" date="2019-03" db="EMBL/GenBank/DDBJ databases">
        <title>Afifella sp. nov., isolated from activated sludge.</title>
        <authorList>
            <person name="Li Q."/>
            <person name="Liu Y."/>
        </authorList>
    </citation>
    <scope>NUCLEOTIDE SEQUENCE</scope>
    <source>
        <strain evidence="1">L72</strain>
    </source>
</reference>
<proteinExistence type="predicted"/>
<organism evidence="1 2">
    <name type="scientific">Propylenella binzhouense</name>
    <dbReference type="NCBI Taxonomy" id="2555902"/>
    <lineage>
        <taxon>Bacteria</taxon>
        <taxon>Pseudomonadati</taxon>
        <taxon>Pseudomonadota</taxon>
        <taxon>Alphaproteobacteria</taxon>
        <taxon>Hyphomicrobiales</taxon>
        <taxon>Propylenellaceae</taxon>
        <taxon>Propylenella</taxon>
    </lineage>
</organism>
<dbReference type="InterPro" id="IPR045516">
    <property type="entry name" value="DUF6477"/>
</dbReference>
<sequence length="124" mass="13651">MTETIMPAGPHGTGRLEPAARRVVAIAARAGAARYDRMRHLPGLIRFVPEDKDPVAETERILALLARALRAERNRARAGHWTYDLNRHIALHQAQRAEAERLSALRAGGPAAAREPCAARPERP</sequence>
<dbReference type="Proteomes" id="UP000773614">
    <property type="component" value="Unassembled WGS sequence"/>
</dbReference>
<name>A0A964T4I8_9HYPH</name>
<gene>
    <name evidence="1" type="ORF">E4O86_11700</name>
</gene>
<dbReference type="RefSeq" id="WP_205520849.1">
    <property type="nucleotide sequence ID" value="NZ_SPKJ01000036.1"/>
</dbReference>
<protein>
    <submittedName>
        <fullName evidence="1">Uncharacterized protein</fullName>
    </submittedName>
</protein>
<dbReference type="Pfam" id="PF20083">
    <property type="entry name" value="DUF6477"/>
    <property type="match status" value="1"/>
</dbReference>
<dbReference type="EMBL" id="SPKJ01000036">
    <property type="protein sequence ID" value="MYZ48371.1"/>
    <property type="molecule type" value="Genomic_DNA"/>
</dbReference>
<evidence type="ECO:0000313" key="2">
    <source>
        <dbReference type="Proteomes" id="UP000773614"/>
    </source>
</evidence>
<evidence type="ECO:0000313" key="1">
    <source>
        <dbReference type="EMBL" id="MYZ48371.1"/>
    </source>
</evidence>
<dbReference type="AlphaFoldDB" id="A0A964T4I8"/>
<comment type="caution">
    <text evidence="1">The sequence shown here is derived from an EMBL/GenBank/DDBJ whole genome shotgun (WGS) entry which is preliminary data.</text>
</comment>
<accession>A0A964T4I8</accession>
<keyword evidence="2" id="KW-1185">Reference proteome</keyword>